<evidence type="ECO:0000259" key="2">
    <source>
        <dbReference type="Pfam" id="PF08327"/>
    </source>
</evidence>
<dbReference type="RefSeq" id="WP_359884091.1">
    <property type="nucleotide sequence ID" value="NZ_JBEYHT010000070.1"/>
</dbReference>
<dbReference type="KEGG" id="slau:SLA_3212"/>
<organism evidence="3 4">
    <name type="scientific">Streptomyces laurentii</name>
    <dbReference type="NCBI Taxonomy" id="39478"/>
    <lineage>
        <taxon>Bacteria</taxon>
        <taxon>Bacillati</taxon>
        <taxon>Actinomycetota</taxon>
        <taxon>Actinomycetes</taxon>
        <taxon>Kitasatosporales</taxon>
        <taxon>Streptomycetaceae</taxon>
        <taxon>Streptomyces</taxon>
    </lineage>
</organism>
<evidence type="ECO:0000256" key="1">
    <source>
        <dbReference type="ARBA" id="ARBA00006817"/>
    </source>
</evidence>
<dbReference type="Proteomes" id="UP000217676">
    <property type="component" value="Chromosome"/>
</dbReference>
<dbReference type="Gene3D" id="3.30.530.20">
    <property type="match status" value="1"/>
</dbReference>
<proteinExistence type="inferred from homology"/>
<feature type="domain" description="Activator of Hsp90 ATPase homologue 1/2-like C-terminal" evidence="2">
    <location>
        <begin position="27"/>
        <end position="160"/>
    </location>
</feature>
<gene>
    <name evidence="3" type="ORF">SLA_3212</name>
</gene>
<comment type="similarity">
    <text evidence="1">Belongs to the AHA1 family.</text>
</comment>
<dbReference type="Pfam" id="PF08327">
    <property type="entry name" value="AHSA1"/>
    <property type="match status" value="1"/>
</dbReference>
<reference evidence="3 4" key="1">
    <citation type="journal article" date="2016" name="Genome Announc.">
        <title>Complete Genome Sequence of Thiostrepton-Producing Streptomyces laurentii ATCC 31255.</title>
        <authorList>
            <person name="Doi K."/>
            <person name="Fujino Y."/>
            <person name="Nagayoshi Y."/>
            <person name="Ohshima T."/>
            <person name="Ogata S."/>
        </authorList>
    </citation>
    <scope>NUCLEOTIDE SEQUENCE [LARGE SCALE GENOMIC DNA]</scope>
    <source>
        <strain evidence="3 4">ATCC 31255</strain>
    </source>
</reference>
<dbReference type="AlphaFoldDB" id="A0A160P0M5"/>
<accession>A0A160P0M5</accession>
<name>A0A160P0M5_STRLU</name>
<dbReference type="SUPFAM" id="SSF55961">
    <property type="entry name" value="Bet v1-like"/>
    <property type="match status" value="1"/>
</dbReference>
<evidence type="ECO:0000313" key="3">
    <source>
        <dbReference type="EMBL" id="BAU84126.1"/>
    </source>
</evidence>
<sequence length="192" mass="21409">MTEIPRGRSETHDIDRHLLRYVAGLPHPMGRVWHAVATPEGLARWLYGADPLEPRLGGRVTFRRPDGAEAAGGRVTAWDPEYVAEYTIDPPGPDSGTGTGTAETADLPHGRIRFHLEPGPDDATGSAVLRFTAEFRGTREERLDRLADWHDHLERLAGALDGQSVERTPGAHRRELREAYARDEALWPVWEP</sequence>
<evidence type="ECO:0000313" key="4">
    <source>
        <dbReference type="Proteomes" id="UP000217676"/>
    </source>
</evidence>
<dbReference type="EMBL" id="AP017424">
    <property type="protein sequence ID" value="BAU84126.1"/>
    <property type="molecule type" value="Genomic_DNA"/>
</dbReference>
<dbReference type="InterPro" id="IPR023393">
    <property type="entry name" value="START-like_dom_sf"/>
</dbReference>
<protein>
    <recommendedName>
        <fullName evidence="2">Activator of Hsp90 ATPase homologue 1/2-like C-terminal domain-containing protein</fullName>
    </recommendedName>
</protein>
<dbReference type="InterPro" id="IPR013538">
    <property type="entry name" value="ASHA1/2-like_C"/>
</dbReference>
<keyword evidence="4" id="KW-1185">Reference proteome</keyword>